<evidence type="ECO:0000313" key="1">
    <source>
        <dbReference type="EMBL" id="GEZ60479.1"/>
    </source>
</evidence>
<dbReference type="AlphaFoldDB" id="A0A699IQ64"/>
<protein>
    <submittedName>
        <fullName evidence="1">Uncharacterized protein</fullName>
    </submittedName>
</protein>
<name>A0A699IQ64_TANCI</name>
<organism evidence="1">
    <name type="scientific">Tanacetum cinerariifolium</name>
    <name type="common">Dalmatian daisy</name>
    <name type="synonym">Chrysanthemum cinerariifolium</name>
    <dbReference type="NCBI Taxonomy" id="118510"/>
    <lineage>
        <taxon>Eukaryota</taxon>
        <taxon>Viridiplantae</taxon>
        <taxon>Streptophyta</taxon>
        <taxon>Embryophyta</taxon>
        <taxon>Tracheophyta</taxon>
        <taxon>Spermatophyta</taxon>
        <taxon>Magnoliopsida</taxon>
        <taxon>eudicotyledons</taxon>
        <taxon>Gunneridae</taxon>
        <taxon>Pentapetalae</taxon>
        <taxon>asterids</taxon>
        <taxon>campanulids</taxon>
        <taxon>Asterales</taxon>
        <taxon>Asteraceae</taxon>
        <taxon>Asteroideae</taxon>
        <taxon>Anthemideae</taxon>
        <taxon>Anthemidinae</taxon>
        <taxon>Tanacetum</taxon>
    </lineage>
</organism>
<feature type="non-terminal residue" evidence="1">
    <location>
        <position position="1"/>
    </location>
</feature>
<comment type="caution">
    <text evidence="1">The sequence shown here is derived from an EMBL/GenBank/DDBJ whole genome shotgun (WGS) entry which is preliminary data.</text>
</comment>
<reference evidence="1" key="1">
    <citation type="journal article" date="2019" name="Sci. Rep.">
        <title>Draft genome of Tanacetum cinerariifolium, the natural source of mosquito coil.</title>
        <authorList>
            <person name="Yamashiro T."/>
            <person name="Shiraishi A."/>
            <person name="Satake H."/>
            <person name="Nakayama K."/>
        </authorList>
    </citation>
    <scope>NUCLEOTIDE SEQUENCE</scope>
</reference>
<proteinExistence type="predicted"/>
<accession>A0A699IQ64</accession>
<gene>
    <name evidence="1" type="ORF">Tci_532452</name>
</gene>
<dbReference type="EMBL" id="BKCJ010299514">
    <property type="protein sequence ID" value="GEZ60479.1"/>
    <property type="molecule type" value="Genomic_DNA"/>
</dbReference>
<sequence>PSCSCVDEILVDGASWLIKVDTGESAISTALGIAATLTRETTISGGWKYSSNIESLLMANLSEDTKRTSFDTRLPMLDSFDFESWQQCIRLYCVGKENRENILQSIDEGSFKMGKFRETLTGGALGPERDRVVKNLTPKEKERTSLRSSIKHNLLTSSCDLLPSCHLVTSGPTCSYCS</sequence>